<dbReference type="EMBL" id="BMAT01010317">
    <property type="protein sequence ID" value="GFS24206.1"/>
    <property type="molecule type" value="Genomic_DNA"/>
</dbReference>
<gene>
    <name evidence="2" type="ORF">ElyMa_005152300</name>
</gene>
<evidence type="ECO:0000313" key="2">
    <source>
        <dbReference type="EMBL" id="GFS24206.1"/>
    </source>
</evidence>
<sequence length="948" mass="106565">MALSYLKEKLKPCNTRLRFLLATLIRQAEMKQRMVCTPPTCNIPYASTCALDVEMKMKKFMEIHGHVMQGDAKNGSMMGGMGKPKNGTDSPSLNNTGNPMRMKLEKFCRDVKVAMACVANHTITCNKEKYGSVNMRMKNIGKHFRRVCGNVITLPPEKCIPPPPMPVGGRKKGTTNERMPMPSILYVIKNMAKFSLFDDDFLCQTILSIPEARRDSMLTDQFCGLKEKQNDLFCLEGTYANGSFIHLGIDKCKGTGNYCVWKYDNVSDTETMGCAMPTECKVPETPDGNQRCCKDNLCNIRAPTKRPAPCKCDTRAAVRLVNSTTMLSNQTAQQCSRIYSTINEKINGCPDYPRHMLVAMPAFSKNDVFLYSSHNPETSHYFTKCVAIVTRGCSKSRILKAQHSRLVEAKNNCKLDEKRALLKNATSSSNQMVSSGYKAAKVILYCGDKWLSAEAKANRTWDENILGLNECLKLSNISKSPMSMNVKKFQNLVSALAVGIVKLKSEMKFDRNCFDNISIENIISSHSSDVYTGNLGLCKMHRIKQANCSHEMKHLVLSAVMPDCILTWASFNKTCYVSYVQSCFKGFLKAPVKSWDKFSGCLNSTTAMCDDDIAKIVRMIAHKVLVNSSMDYMKPGSNDSSNRPGRNHSNNMPGDGGSDYRPGDRGDMGKKDDDRKEPKDKAYMMPMPYSKESVEKYYGNSTCVCDPALAVHCIFEVNHLSKQDDPDWENLCPLVNKSGMCAHRFVQGCNECQKKTVKEIVTKLSYGLKKTCEAPPESECKSLKAMDCVTDLMEYHTANKQSDNITTCVEISKTKKCIEANLKGCEKTTELKINRLLNQVIERWDGLQCETPRERLGTCRDLFESDVNVILSFDMNAMFSNMEINDTKQWEEFQEYCEDMRTAWKCVDETLELDRDRKGSNIIKDSLKGIYLSVKKICTPVAATYVAS</sequence>
<dbReference type="AlphaFoldDB" id="A0AAV4JS55"/>
<evidence type="ECO:0008006" key="4">
    <source>
        <dbReference type="Google" id="ProtNLM"/>
    </source>
</evidence>
<feature type="region of interest" description="Disordered" evidence="1">
    <location>
        <begin position="632"/>
        <end position="685"/>
    </location>
</feature>
<feature type="compositionally biased region" description="Basic and acidic residues" evidence="1">
    <location>
        <begin position="661"/>
        <end position="682"/>
    </location>
</feature>
<protein>
    <recommendedName>
        <fullName evidence="4">VWFD domain-containing protein</fullName>
    </recommendedName>
</protein>
<evidence type="ECO:0000256" key="1">
    <source>
        <dbReference type="SAM" id="MobiDB-lite"/>
    </source>
</evidence>
<evidence type="ECO:0000313" key="3">
    <source>
        <dbReference type="Proteomes" id="UP000762676"/>
    </source>
</evidence>
<feature type="compositionally biased region" description="Polar residues" evidence="1">
    <location>
        <begin position="637"/>
        <end position="652"/>
    </location>
</feature>
<organism evidence="2 3">
    <name type="scientific">Elysia marginata</name>
    <dbReference type="NCBI Taxonomy" id="1093978"/>
    <lineage>
        <taxon>Eukaryota</taxon>
        <taxon>Metazoa</taxon>
        <taxon>Spiralia</taxon>
        <taxon>Lophotrochozoa</taxon>
        <taxon>Mollusca</taxon>
        <taxon>Gastropoda</taxon>
        <taxon>Heterobranchia</taxon>
        <taxon>Euthyneura</taxon>
        <taxon>Panpulmonata</taxon>
        <taxon>Sacoglossa</taxon>
        <taxon>Placobranchoidea</taxon>
        <taxon>Plakobranchidae</taxon>
        <taxon>Elysia</taxon>
    </lineage>
</organism>
<comment type="caution">
    <text evidence="2">The sequence shown here is derived from an EMBL/GenBank/DDBJ whole genome shotgun (WGS) entry which is preliminary data.</text>
</comment>
<dbReference type="Proteomes" id="UP000762676">
    <property type="component" value="Unassembled WGS sequence"/>
</dbReference>
<accession>A0AAV4JS55</accession>
<proteinExistence type="predicted"/>
<name>A0AAV4JS55_9GAST</name>
<reference evidence="2 3" key="1">
    <citation type="journal article" date="2021" name="Elife">
        <title>Chloroplast acquisition without the gene transfer in kleptoplastic sea slugs, Plakobranchus ocellatus.</title>
        <authorList>
            <person name="Maeda T."/>
            <person name="Takahashi S."/>
            <person name="Yoshida T."/>
            <person name="Shimamura S."/>
            <person name="Takaki Y."/>
            <person name="Nagai Y."/>
            <person name="Toyoda A."/>
            <person name="Suzuki Y."/>
            <person name="Arimoto A."/>
            <person name="Ishii H."/>
            <person name="Satoh N."/>
            <person name="Nishiyama T."/>
            <person name="Hasebe M."/>
            <person name="Maruyama T."/>
            <person name="Minagawa J."/>
            <person name="Obokata J."/>
            <person name="Shigenobu S."/>
        </authorList>
    </citation>
    <scope>NUCLEOTIDE SEQUENCE [LARGE SCALE GENOMIC DNA]</scope>
</reference>
<keyword evidence="3" id="KW-1185">Reference proteome</keyword>